<gene>
    <name evidence="2" type="ORF">MFP26_17590</name>
</gene>
<evidence type="ECO:0000313" key="3">
    <source>
        <dbReference type="Proteomes" id="UP001203069"/>
    </source>
</evidence>
<comment type="caution">
    <text evidence="2">The sequence shown here is derived from an EMBL/GenBank/DDBJ whole genome shotgun (WGS) entry which is preliminary data.</text>
</comment>
<keyword evidence="3" id="KW-1185">Reference proteome</keyword>
<dbReference type="Proteomes" id="UP001203069">
    <property type="component" value="Unassembled WGS sequence"/>
</dbReference>
<feature type="signal peptide" evidence="1">
    <location>
        <begin position="1"/>
        <end position="21"/>
    </location>
</feature>
<dbReference type="Gene3D" id="1.20.120.1620">
    <property type="match status" value="1"/>
</dbReference>
<keyword evidence="1" id="KW-0732">Signal</keyword>
<name>A0ABT0MXC1_9GAMM</name>
<protein>
    <submittedName>
        <fullName evidence="2">Type VI secretion system amidase immunity protein Tai4</fullName>
    </submittedName>
</protein>
<reference evidence="2 3" key="1">
    <citation type="submission" date="2022-02" db="EMBL/GenBank/DDBJ databases">
        <title>Description of Brenneria tiliae sp. nov. isolated from symptomatic Tilia x moltkei and Tilia x europaea trees in the UK.</title>
        <authorList>
            <person name="Kile H."/>
        </authorList>
    </citation>
    <scope>NUCLEOTIDE SEQUENCE [LARGE SCALE GENOMIC DNA]</scope>
    <source>
        <strain evidence="2 3">MC1SB4.1</strain>
    </source>
</reference>
<evidence type="ECO:0000313" key="2">
    <source>
        <dbReference type="EMBL" id="MCL2894491.1"/>
    </source>
</evidence>
<dbReference type="Pfam" id="PF16695">
    <property type="entry name" value="Tai4"/>
    <property type="match status" value="1"/>
</dbReference>
<proteinExistence type="predicted"/>
<dbReference type="InterPro" id="IPR038314">
    <property type="entry name" value="T6SS_sf"/>
</dbReference>
<accession>A0ABT0MXC1</accession>
<dbReference type="InterPro" id="IPR032032">
    <property type="entry name" value="Tai4"/>
</dbReference>
<dbReference type="EMBL" id="JAKPBZ010000114">
    <property type="protein sequence ID" value="MCL2894491.1"/>
    <property type="molecule type" value="Genomic_DNA"/>
</dbReference>
<organism evidence="2 3">
    <name type="scientific">Brenneria tiliae</name>
    <dbReference type="NCBI Taxonomy" id="2914984"/>
    <lineage>
        <taxon>Bacteria</taxon>
        <taxon>Pseudomonadati</taxon>
        <taxon>Pseudomonadota</taxon>
        <taxon>Gammaproteobacteria</taxon>
        <taxon>Enterobacterales</taxon>
        <taxon>Pectobacteriaceae</taxon>
        <taxon>Brenneria</taxon>
    </lineage>
</organism>
<feature type="chain" id="PRO_5047332229" evidence="1">
    <location>
        <begin position="22"/>
        <end position="121"/>
    </location>
</feature>
<evidence type="ECO:0000256" key="1">
    <source>
        <dbReference type="SAM" id="SignalP"/>
    </source>
</evidence>
<sequence length="121" mass="13453">MASKMNYSLALLAILSTPVFARVDYTPEEYLKNYALSTCLAQGYHSKEVKNDAAAVASGYLEFGDYSLEAHTATRNLAKIFLAKQYGSQSGEPMITAKCIDLYHSKELRDLVKKFKGKTDN</sequence>